<organism evidence="2 3">
    <name type="scientific">Mycena maculata</name>
    <dbReference type="NCBI Taxonomy" id="230809"/>
    <lineage>
        <taxon>Eukaryota</taxon>
        <taxon>Fungi</taxon>
        <taxon>Dikarya</taxon>
        <taxon>Basidiomycota</taxon>
        <taxon>Agaricomycotina</taxon>
        <taxon>Agaricomycetes</taxon>
        <taxon>Agaricomycetidae</taxon>
        <taxon>Agaricales</taxon>
        <taxon>Marasmiineae</taxon>
        <taxon>Mycenaceae</taxon>
        <taxon>Mycena</taxon>
    </lineage>
</organism>
<reference evidence="2" key="1">
    <citation type="submission" date="2023-03" db="EMBL/GenBank/DDBJ databases">
        <title>Massive genome expansion in bonnet fungi (Mycena s.s.) driven by repeated elements and novel gene families across ecological guilds.</title>
        <authorList>
            <consortium name="Lawrence Berkeley National Laboratory"/>
            <person name="Harder C.B."/>
            <person name="Miyauchi S."/>
            <person name="Viragh M."/>
            <person name="Kuo A."/>
            <person name="Thoen E."/>
            <person name="Andreopoulos B."/>
            <person name="Lu D."/>
            <person name="Skrede I."/>
            <person name="Drula E."/>
            <person name="Henrissat B."/>
            <person name="Morin E."/>
            <person name="Kohler A."/>
            <person name="Barry K."/>
            <person name="LaButti K."/>
            <person name="Morin E."/>
            <person name="Salamov A."/>
            <person name="Lipzen A."/>
            <person name="Mereny Z."/>
            <person name="Hegedus B."/>
            <person name="Baldrian P."/>
            <person name="Stursova M."/>
            <person name="Weitz H."/>
            <person name="Taylor A."/>
            <person name="Grigoriev I.V."/>
            <person name="Nagy L.G."/>
            <person name="Martin F."/>
            <person name="Kauserud H."/>
        </authorList>
    </citation>
    <scope>NUCLEOTIDE SEQUENCE</scope>
    <source>
        <strain evidence="2">CBHHK188m</strain>
    </source>
</reference>
<dbReference type="Proteomes" id="UP001215280">
    <property type="component" value="Unassembled WGS sequence"/>
</dbReference>
<feature type="region of interest" description="Disordered" evidence="1">
    <location>
        <begin position="1"/>
        <end position="35"/>
    </location>
</feature>
<dbReference type="CDD" id="cd21037">
    <property type="entry name" value="MLKL_NTD"/>
    <property type="match status" value="1"/>
</dbReference>
<accession>A0AAD7IG56</accession>
<gene>
    <name evidence="2" type="ORF">DFH07DRAFT_981234</name>
</gene>
<evidence type="ECO:0000256" key="1">
    <source>
        <dbReference type="SAM" id="MobiDB-lite"/>
    </source>
</evidence>
<comment type="caution">
    <text evidence="2">The sequence shown here is derived from an EMBL/GenBank/DDBJ whole genome shotgun (WGS) entry which is preliminary data.</text>
</comment>
<name>A0AAD7IG56_9AGAR</name>
<protein>
    <submittedName>
        <fullName evidence="2">Uncharacterized protein</fullName>
    </submittedName>
</protein>
<dbReference type="InterPro" id="IPR059179">
    <property type="entry name" value="MLKL-like_MCAfunc"/>
</dbReference>
<evidence type="ECO:0000313" key="3">
    <source>
        <dbReference type="Proteomes" id="UP001215280"/>
    </source>
</evidence>
<sequence>MPPTTITALAPDPPAVAGVSGMSAPPGHPPSESQSNWLPNLIVAANLITYSKDGAEAIPFPYVKAAFGMVVTLLETVQKVMENRDNLKEVCGSALEIIQHVNSAITFHGDAMAARFKDLCNEFLRFLKEIQQRVEKMNKKRSGFKGHLREILKADTMGSEILGYKERIRELRGNFFGLS</sequence>
<keyword evidence="3" id="KW-1185">Reference proteome</keyword>
<dbReference type="EMBL" id="JARJLG010000121">
    <property type="protein sequence ID" value="KAJ7741803.1"/>
    <property type="molecule type" value="Genomic_DNA"/>
</dbReference>
<proteinExistence type="predicted"/>
<evidence type="ECO:0000313" key="2">
    <source>
        <dbReference type="EMBL" id="KAJ7741803.1"/>
    </source>
</evidence>
<dbReference type="AlphaFoldDB" id="A0AAD7IG56"/>